<keyword evidence="1" id="KW-1133">Transmembrane helix</keyword>
<accession>A0A561E6R5</accession>
<dbReference type="EMBL" id="VIVQ01000001">
    <property type="protein sequence ID" value="TWE11318.1"/>
    <property type="molecule type" value="Genomic_DNA"/>
</dbReference>
<feature type="transmembrane region" description="Helical" evidence="1">
    <location>
        <begin position="33"/>
        <end position="52"/>
    </location>
</feature>
<keyword evidence="1" id="KW-0472">Membrane</keyword>
<keyword evidence="1" id="KW-0812">Transmembrane</keyword>
<dbReference type="AlphaFoldDB" id="A0A561E6R5"/>
<keyword evidence="3" id="KW-1185">Reference proteome</keyword>
<dbReference type="Proteomes" id="UP000318297">
    <property type="component" value="Unassembled WGS sequence"/>
</dbReference>
<reference evidence="2 3" key="1">
    <citation type="submission" date="2019-06" db="EMBL/GenBank/DDBJ databases">
        <title>Sequencing the genomes of 1000 actinobacteria strains.</title>
        <authorList>
            <person name="Klenk H.-P."/>
        </authorList>
    </citation>
    <scope>NUCLEOTIDE SEQUENCE [LARGE SCALE GENOMIC DNA]</scope>
    <source>
        <strain evidence="2 3">DSM 19560</strain>
    </source>
</reference>
<protein>
    <recommendedName>
        <fullName evidence="4">DUF1453 family protein</fullName>
    </recommendedName>
</protein>
<evidence type="ECO:0008006" key="4">
    <source>
        <dbReference type="Google" id="ProtNLM"/>
    </source>
</evidence>
<evidence type="ECO:0000313" key="2">
    <source>
        <dbReference type="EMBL" id="TWE11318.1"/>
    </source>
</evidence>
<proteinExistence type="predicted"/>
<feature type="transmembrane region" description="Helical" evidence="1">
    <location>
        <begin position="102"/>
        <end position="123"/>
    </location>
</feature>
<feature type="transmembrane region" description="Helical" evidence="1">
    <location>
        <begin position="58"/>
        <end position="77"/>
    </location>
</feature>
<dbReference type="RefSeq" id="WP_145224494.1">
    <property type="nucleotide sequence ID" value="NZ_VIVQ01000001.1"/>
</dbReference>
<evidence type="ECO:0000313" key="3">
    <source>
        <dbReference type="Proteomes" id="UP000318297"/>
    </source>
</evidence>
<name>A0A561E6R5_9MICO</name>
<dbReference type="OrthoDB" id="4773689at2"/>
<feature type="transmembrane region" description="Helical" evidence="1">
    <location>
        <begin position="6"/>
        <end position="21"/>
    </location>
</feature>
<organism evidence="2 3">
    <name type="scientific">Rudaeicoccus suwonensis</name>
    <dbReference type="NCBI Taxonomy" id="657409"/>
    <lineage>
        <taxon>Bacteria</taxon>
        <taxon>Bacillati</taxon>
        <taxon>Actinomycetota</taxon>
        <taxon>Actinomycetes</taxon>
        <taxon>Micrococcales</taxon>
        <taxon>Dermacoccaceae</taxon>
        <taxon>Rudaeicoccus</taxon>
    </lineage>
</organism>
<comment type="caution">
    <text evidence="2">The sequence shown here is derived from an EMBL/GenBank/DDBJ whole genome shotgun (WGS) entry which is preliminary data.</text>
</comment>
<gene>
    <name evidence="2" type="ORF">BKA23_0080</name>
</gene>
<feature type="transmembrane region" description="Helical" evidence="1">
    <location>
        <begin position="129"/>
        <end position="152"/>
    </location>
</feature>
<sequence>MNSNPALIVLEVIAVIAFILWRQVRTTEVASGAIRGPIIIGGIGLLNLSQFMRHHVVASGEIAALVVGLLLAVAIAWPRAHSMKVWRDADGRWFKRGTPMTIVWWAVLMVSHVAVTIAVPAAFGEKVSGFSAFDGATIMVFLGVSLAAQALFTEHHLQRCFPGQRISGISLAK</sequence>
<evidence type="ECO:0000256" key="1">
    <source>
        <dbReference type="SAM" id="Phobius"/>
    </source>
</evidence>